<dbReference type="InterPro" id="IPR007278">
    <property type="entry name" value="DUF397"/>
</dbReference>
<organism evidence="2 3">
    <name type="scientific">Streptomyces luteolifulvus</name>
    <dbReference type="NCBI Taxonomy" id="2615112"/>
    <lineage>
        <taxon>Bacteria</taxon>
        <taxon>Bacillati</taxon>
        <taxon>Actinomycetota</taxon>
        <taxon>Actinomycetes</taxon>
        <taxon>Kitasatosporales</taxon>
        <taxon>Streptomycetaceae</taxon>
        <taxon>Streptomyces</taxon>
    </lineage>
</organism>
<gene>
    <name evidence="2" type="ORF">F7R91_40820</name>
</gene>
<evidence type="ECO:0000313" key="3">
    <source>
        <dbReference type="Proteomes" id="UP000442707"/>
    </source>
</evidence>
<dbReference type="Proteomes" id="UP000442707">
    <property type="component" value="Unassembled WGS sequence"/>
</dbReference>
<dbReference type="Pfam" id="PF04149">
    <property type="entry name" value="DUF397"/>
    <property type="match status" value="1"/>
</dbReference>
<dbReference type="EMBL" id="VZRB01000070">
    <property type="protein sequence ID" value="KAB1139190.1"/>
    <property type="molecule type" value="Genomic_DNA"/>
</dbReference>
<dbReference type="RefSeq" id="WP_150958810.1">
    <property type="nucleotide sequence ID" value="NZ_VZRB01000070.1"/>
</dbReference>
<sequence>MDVAIQAHRGEQGAEVVHKGEPLWRRSSMCGNENECLEVAVREGGMLARDSKTPDRSPVRFTASAWRAFLHAVTRGELSGS</sequence>
<evidence type="ECO:0000313" key="2">
    <source>
        <dbReference type="EMBL" id="KAB1139190.1"/>
    </source>
</evidence>
<comment type="caution">
    <text evidence="2">The sequence shown here is derived from an EMBL/GenBank/DDBJ whole genome shotgun (WGS) entry which is preliminary data.</text>
</comment>
<feature type="domain" description="DUF397" evidence="1">
    <location>
        <begin position="24"/>
        <end position="73"/>
    </location>
</feature>
<dbReference type="AlphaFoldDB" id="A0A6H9UMU9"/>
<proteinExistence type="predicted"/>
<name>A0A6H9UMU9_9ACTN</name>
<keyword evidence="3" id="KW-1185">Reference proteome</keyword>
<reference evidence="2 3" key="1">
    <citation type="submission" date="2019-09" db="EMBL/GenBank/DDBJ databases">
        <title>Screening of Novel Bioactive Compounds from Soil-Associated.</title>
        <authorList>
            <person name="Zhao S."/>
        </authorList>
    </citation>
    <scope>NUCLEOTIDE SEQUENCE [LARGE SCALE GENOMIC DNA]</scope>
    <source>
        <strain evidence="2 3">HIT-DPA4</strain>
    </source>
</reference>
<accession>A0A6H9UMU9</accession>
<evidence type="ECO:0000259" key="1">
    <source>
        <dbReference type="Pfam" id="PF04149"/>
    </source>
</evidence>
<protein>
    <submittedName>
        <fullName evidence="2">DUF397 domain-containing protein</fullName>
    </submittedName>
</protein>